<dbReference type="Proteomes" id="UP000053097">
    <property type="component" value="Unassembled WGS sequence"/>
</dbReference>
<evidence type="ECO:0000313" key="1">
    <source>
        <dbReference type="EMBL" id="EZA62359.1"/>
    </source>
</evidence>
<proteinExistence type="predicted"/>
<organism evidence="1 2">
    <name type="scientific">Ooceraea biroi</name>
    <name type="common">Clonal raider ant</name>
    <name type="synonym">Cerapachys biroi</name>
    <dbReference type="NCBI Taxonomy" id="2015173"/>
    <lineage>
        <taxon>Eukaryota</taxon>
        <taxon>Metazoa</taxon>
        <taxon>Ecdysozoa</taxon>
        <taxon>Arthropoda</taxon>
        <taxon>Hexapoda</taxon>
        <taxon>Insecta</taxon>
        <taxon>Pterygota</taxon>
        <taxon>Neoptera</taxon>
        <taxon>Endopterygota</taxon>
        <taxon>Hymenoptera</taxon>
        <taxon>Apocrita</taxon>
        <taxon>Aculeata</taxon>
        <taxon>Formicoidea</taxon>
        <taxon>Formicidae</taxon>
        <taxon>Dorylinae</taxon>
        <taxon>Ooceraea</taxon>
    </lineage>
</organism>
<name>A0A026X4L7_OOCBI</name>
<evidence type="ECO:0000313" key="2">
    <source>
        <dbReference type="Proteomes" id="UP000053097"/>
    </source>
</evidence>
<keyword evidence="2" id="KW-1185">Reference proteome</keyword>
<reference evidence="1 2" key="1">
    <citation type="journal article" date="2014" name="Curr. Biol.">
        <title>The genome of the clonal raider ant Cerapachys biroi.</title>
        <authorList>
            <person name="Oxley P.R."/>
            <person name="Ji L."/>
            <person name="Fetter-Pruneda I."/>
            <person name="McKenzie S.K."/>
            <person name="Li C."/>
            <person name="Hu H."/>
            <person name="Zhang G."/>
            <person name="Kronauer D.J."/>
        </authorList>
    </citation>
    <scope>NUCLEOTIDE SEQUENCE [LARGE SCALE GENOMIC DNA]</scope>
</reference>
<feature type="non-terminal residue" evidence="1">
    <location>
        <position position="1"/>
    </location>
</feature>
<sequence>GQVKNDKESFNSTVWRLAPKHLHCGSKTIEIAAYLATGIFNEGFSAVLKTMTTIGIVIGEQARIFANAKNEHRLERSSRRSLEATKEARTARRSEQMHLNDFFEEEEGMLYGPGIAD</sequence>
<dbReference type="OMA" id="VERNQHR"/>
<accession>A0A026X4L7</accession>
<protein>
    <submittedName>
        <fullName evidence="1">Uncharacterized protein</fullName>
    </submittedName>
</protein>
<gene>
    <name evidence="1" type="ORF">X777_03393</name>
</gene>
<dbReference type="EMBL" id="KK107021">
    <property type="protein sequence ID" value="EZA62359.1"/>
    <property type="molecule type" value="Genomic_DNA"/>
</dbReference>
<dbReference type="AlphaFoldDB" id="A0A026X4L7"/>